<proteinExistence type="inferred from homology"/>
<evidence type="ECO:0000313" key="5">
    <source>
        <dbReference type="Proteomes" id="UP000811246"/>
    </source>
</evidence>
<dbReference type="GO" id="GO:0003735">
    <property type="term" value="F:structural constituent of ribosome"/>
    <property type="evidence" value="ECO:0007669"/>
    <property type="project" value="InterPro"/>
</dbReference>
<dbReference type="EMBL" id="CM031825">
    <property type="protein sequence ID" value="KAG6731055.1"/>
    <property type="molecule type" value="Genomic_DNA"/>
</dbReference>
<evidence type="ECO:0000256" key="3">
    <source>
        <dbReference type="ARBA" id="ARBA00023274"/>
    </source>
</evidence>
<dbReference type="GO" id="GO:0006412">
    <property type="term" value="P:translation"/>
    <property type="evidence" value="ECO:0007669"/>
    <property type="project" value="InterPro"/>
</dbReference>
<evidence type="ECO:0000313" key="4">
    <source>
        <dbReference type="EMBL" id="KAG6731055.1"/>
    </source>
</evidence>
<dbReference type="Proteomes" id="UP000811246">
    <property type="component" value="Chromosome 1"/>
</dbReference>
<dbReference type="PANTHER" id="PTHR10394">
    <property type="entry name" value="40S RIBOSOMAL PROTEIN S8"/>
    <property type="match status" value="1"/>
</dbReference>
<keyword evidence="2" id="KW-0689">Ribosomal protein</keyword>
<dbReference type="GO" id="GO:1990904">
    <property type="term" value="C:ribonucleoprotein complex"/>
    <property type="evidence" value="ECO:0007669"/>
    <property type="project" value="UniProtKB-KW"/>
</dbReference>
<keyword evidence="3" id="KW-0687">Ribonucleoprotein</keyword>
<comment type="similarity">
    <text evidence="1">Belongs to the eukaryotic ribosomal protein eS8 family.</text>
</comment>
<sequence>MPGGKKKAWRKKRKYELGHQPANTMLSSNKTVRQIRVRGGNVKWRATDWIPGTTHGVVKLSPAKYVCCLQCFILLMGWPPLDVVYNASNNELVRTQNLVKSAFVHVDAARFKQWWLLRRKPHMYHWSFSPNCLLSF</sequence>
<name>A0A922G4C5_CARIL</name>
<reference evidence="4" key="1">
    <citation type="submission" date="2021-01" db="EMBL/GenBank/DDBJ databases">
        <authorList>
            <person name="Lovell J.T."/>
            <person name="Bentley N."/>
            <person name="Bhattarai G."/>
            <person name="Jenkins J.W."/>
            <person name="Sreedasyam A."/>
            <person name="Alarcon Y."/>
            <person name="Bock C."/>
            <person name="Boston L."/>
            <person name="Carlson J."/>
            <person name="Cervantes K."/>
            <person name="Clermont K."/>
            <person name="Krom N."/>
            <person name="Kubenka K."/>
            <person name="Mamidi S."/>
            <person name="Mattison C."/>
            <person name="Monteros M."/>
            <person name="Pisani C."/>
            <person name="Plott C."/>
            <person name="Rajasekar S."/>
            <person name="Rhein H.S."/>
            <person name="Rohla C."/>
            <person name="Song M."/>
            <person name="Hilaire R.S."/>
            <person name="Shu S."/>
            <person name="Wells L."/>
            <person name="Wang X."/>
            <person name="Webber J."/>
            <person name="Heerema R.J."/>
            <person name="Klein P."/>
            <person name="Conner P."/>
            <person name="Grauke L."/>
            <person name="Grimwood J."/>
            <person name="Schmutz J."/>
            <person name="Randall J.J."/>
        </authorList>
    </citation>
    <scope>NUCLEOTIDE SEQUENCE</scope>
    <source>
        <tissue evidence="4">Leaf</tissue>
    </source>
</reference>
<organism evidence="4 5">
    <name type="scientific">Carya illinoinensis</name>
    <name type="common">Pecan</name>
    <dbReference type="NCBI Taxonomy" id="32201"/>
    <lineage>
        <taxon>Eukaryota</taxon>
        <taxon>Viridiplantae</taxon>
        <taxon>Streptophyta</taxon>
        <taxon>Embryophyta</taxon>
        <taxon>Tracheophyta</taxon>
        <taxon>Spermatophyta</taxon>
        <taxon>Magnoliopsida</taxon>
        <taxon>eudicotyledons</taxon>
        <taxon>Gunneridae</taxon>
        <taxon>Pentapetalae</taxon>
        <taxon>rosids</taxon>
        <taxon>fabids</taxon>
        <taxon>Fagales</taxon>
        <taxon>Juglandaceae</taxon>
        <taxon>Carya</taxon>
    </lineage>
</organism>
<dbReference type="GO" id="GO:0005840">
    <property type="term" value="C:ribosome"/>
    <property type="evidence" value="ECO:0007669"/>
    <property type="project" value="UniProtKB-KW"/>
</dbReference>
<dbReference type="AlphaFoldDB" id="A0A922G4C5"/>
<evidence type="ECO:0008006" key="6">
    <source>
        <dbReference type="Google" id="ProtNLM"/>
    </source>
</evidence>
<dbReference type="InterPro" id="IPR001047">
    <property type="entry name" value="Ribosomal_eS8"/>
</dbReference>
<accession>A0A922G4C5</accession>
<evidence type="ECO:0000256" key="2">
    <source>
        <dbReference type="ARBA" id="ARBA00022980"/>
    </source>
</evidence>
<evidence type="ECO:0000256" key="1">
    <source>
        <dbReference type="ARBA" id="ARBA00005257"/>
    </source>
</evidence>
<protein>
    <recommendedName>
        <fullName evidence="6">40S ribosomal protein S8</fullName>
    </recommendedName>
</protein>
<gene>
    <name evidence="4" type="ORF">I3842_01G110800</name>
</gene>
<dbReference type="Pfam" id="PF01201">
    <property type="entry name" value="Ribosomal_S8e"/>
    <property type="match status" value="1"/>
</dbReference>
<comment type="caution">
    <text evidence="4">The sequence shown here is derived from an EMBL/GenBank/DDBJ whole genome shotgun (WGS) entry which is preliminary data.</text>
</comment>
<dbReference type="InterPro" id="IPR022309">
    <property type="entry name" value="Ribosomal_Se8/biogenesis_NSA2"/>
</dbReference>